<evidence type="ECO:0000313" key="1">
    <source>
        <dbReference type="EMBL" id="EEI25114.1"/>
    </source>
</evidence>
<organism evidence="1 2">
    <name type="scientific">Lentilactobacillus hilgardii (strain ATCC 8290 / DSM 20176 / CCUG 30140 / JCM 1155 / KCTC 3500 / NBRC 15886 / NCIMB 8040 / NRRL B-1843 / 9)</name>
    <dbReference type="NCBI Taxonomy" id="1423757"/>
    <lineage>
        <taxon>Bacteria</taxon>
        <taxon>Bacillati</taxon>
        <taxon>Bacillota</taxon>
        <taxon>Bacilli</taxon>
        <taxon>Lactobacillales</taxon>
        <taxon>Lactobacillaceae</taxon>
        <taxon>Lentilactobacillus</taxon>
    </lineage>
</organism>
<reference evidence="1 2" key="1">
    <citation type="submission" date="2009-01" db="EMBL/GenBank/DDBJ databases">
        <authorList>
            <person name="Qin X."/>
            <person name="Bachman B."/>
            <person name="Battles P."/>
            <person name="Bell A."/>
            <person name="Bess C."/>
            <person name="Bickham C."/>
            <person name="Chaboub L."/>
            <person name="Chen D."/>
            <person name="Coyle M."/>
            <person name="Deiros D.R."/>
            <person name="Dinh H."/>
            <person name="Forbes L."/>
            <person name="Fowler G."/>
            <person name="Francisco L."/>
            <person name="Fu Q."/>
            <person name="Gubbala S."/>
            <person name="Hale W."/>
            <person name="Han Y."/>
            <person name="Hemphill L."/>
            <person name="Highlander S.K."/>
            <person name="Hirani K."/>
            <person name="Hogues M."/>
            <person name="Jackson L."/>
            <person name="Jakkamsetti A."/>
            <person name="Javaid M."/>
            <person name="Jiang H."/>
            <person name="Korchina V."/>
            <person name="Kovar C."/>
            <person name="Lara F."/>
            <person name="Lee S."/>
            <person name="Mata R."/>
            <person name="Mathew T."/>
            <person name="Moen C."/>
            <person name="Morales K."/>
            <person name="Munidasa M."/>
            <person name="Nazareth L."/>
            <person name="Ngo R."/>
            <person name="Nguyen L."/>
            <person name="Okwuonu G."/>
            <person name="Ongeri F."/>
            <person name="Patil S."/>
            <person name="Petrosino J."/>
            <person name="Pham C."/>
            <person name="Pham P."/>
            <person name="Pu L.-L."/>
            <person name="Puazo M."/>
            <person name="Raj R."/>
            <person name="Reid J."/>
            <person name="Rouhana J."/>
            <person name="Saada N."/>
            <person name="Shang Y."/>
            <person name="Simmons D."/>
            <person name="Thornton R."/>
            <person name="Warren J."/>
            <person name="Weissenberger G."/>
            <person name="Zhang J."/>
            <person name="Zhang L."/>
            <person name="Zhou C."/>
            <person name="Zhu D."/>
            <person name="Muzny D."/>
            <person name="Worley K."/>
            <person name="Gibbs R."/>
        </authorList>
    </citation>
    <scope>NUCLEOTIDE SEQUENCE [LARGE SCALE GENOMIC DNA]</scope>
    <source>
        <strain evidence="2">ATCC 8290 / DSM 20176 / CCUG 30140 / JCM 1155 / KCTC 3500 / NBRC 15886 / NCIMB 8040 / NRRL B-1843 / 9</strain>
    </source>
</reference>
<protein>
    <submittedName>
        <fullName evidence="1">Uncharacterized protein</fullName>
    </submittedName>
</protein>
<dbReference type="AlphaFoldDB" id="C0XHI2"/>
<proteinExistence type="predicted"/>
<name>C0XHI2_LENH9</name>
<gene>
    <name evidence="1" type="ORF">HMPREF0519_0693</name>
</gene>
<sequence length="49" mass="5435">MTIINLVGIVLIVFVVNRNGRCDLLSGLACIKNQKQVELVFGFFLPKIS</sequence>
<dbReference type="Proteomes" id="UP000003752">
    <property type="component" value="Unassembled WGS sequence"/>
</dbReference>
<comment type="caution">
    <text evidence="1">The sequence shown here is derived from an EMBL/GenBank/DDBJ whole genome shotgun (WGS) entry which is preliminary data.</text>
</comment>
<dbReference type="HOGENOM" id="CLU_3136940_0_0_9"/>
<accession>C0XHI2</accession>
<dbReference type="EMBL" id="ACGP01000098">
    <property type="protein sequence ID" value="EEI25114.1"/>
    <property type="molecule type" value="Genomic_DNA"/>
</dbReference>
<keyword evidence="2" id="KW-1185">Reference proteome</keyword>
<evidence type="ECO:0000313" key="2">
    <source>
        <dbReference type="Proteomes" id="UP000003752"/>
    </source>
</evidence>